<evidence type="ECO:0000313" key="4">
    <source>
        <dbReference type="EMBL" id="PNH18867.1"/>
    </source>
</evidence>
<dbReference type="PANTHER" id="PTHR43479:SF7">
    <property type="entry name" value="TETR-FAMILY TRANSCRIPTIONAL REGULATOR"/>
    <property type="match status" value="1"/>
</dbReference>
<dbReference type="RefSeq" id="WP_012994018.1">
    <property type="nucleotide sequence ID" value="NZ_NBZD01000002.1"/>
</dbReference>
<accession>A0A2J8B260</accession>
<dbReference type="OMA" id="MDQAQIR"/>
<feature type="DNA-binding region" description="H-T-H motif" evidence="2">
    <location>
        <begin position="27"/>
        <end position="46"/>
    </location>
</feature>
<sequence>MARNYTKELIVKELIKLLNQRSLHNVTVTELAKCCNIERKTFYYHYENLFQVIKEIFAMELAKVIDEFNETLSWEESFISAAKFILDNKSCIKHLYESDYKPDLEKYIFSLAGEIMQQYVGRIARSTKAHAVDIKLIAYFYQCALSSALIQWMASDMRADPKAITRRIGQLMDGNILLSLQRSEKLAAFTQNFDFE</sequence>
<dbReference type="InterPro" id="IPR050624">
    <property type="entry name" value="HTH-type_Tx_Regulator"/>
</dbReference>
<dbReference type="InterPro" id="IPR001647">
    <property type="entry name" value="HTH_TetR"/>
</dbReference>
<dbReference type="Gene3D" id="1.10.357.10">
    <property type="entry name" value="Tetracycline Repressor, domain 2"/>
    <property type="match status" value="1"/>
</dbReference>
<dbReference type="InterPro" id="IPR009057">
    <property type="entry name" value="Homeodomain-like_sf"/>
</dbReference>
<dbReference type="GO" id="GO:0003677">
    <property type="term" value="F:DNA binding"/>
    <property type="evidence" value="ECO:0007669"/>
    <property type="project" value="UniProtKB-UniRule"/>
</dbReference>
<reference evidence="5" key="1">
    <citation type="submission" date="2017-04" db="EMBL/GenBank/DDBJ databases">
        <authorList>
            <person name="Bumgarner R.E."/>
            <person name="Fredricks D.N."/>
            <person name="Srinivasan S."/>
        </authorList>
    </citation>
    <scope>NUCLEOTIDE SEQUENCE [LARGE SCALE GENOMIC DNA]</scope>
    <source>
        <strain evidence="5">KA00405</strain>
    </source>
</reference>
<keyword evidence="1 2" id="KW-0238">DNA-binding</keyword>
<evidence type="ECO:0000259" key="3">
    <source>
        <dbReference type="PROSITE" id="PS50977"/>
    </source>
</evidence>
<dbReference type="Pfam" id="PF14278">
    <property type="entry name" value="TetR_C_8"/>
    <property type="match status" value="1"/>
</dbReference>
<evidence type="ECO:0000256" key="1">
    <source>
        <dbReference type="ARBA" id="ARBA00023125"/>
    </source>
</evidence>
<evidence type="ECO:0000256" key="2">
    <source>
        <dbReference type="PROSITE-ProRule" id="PRU00335"/>
    </source>
</evidence>
<protein>
    <submittedName>
        <fullName evidence="4">TetR family transcriptional regulator</fullName>
    </submittedName>
</protein>
<name>A0A2J8B260_9FIRM</name>
<dbReference type="SUPFAM" id="SSF46689">
    <property type="entry name" value="Homeodomain-like"/>
    <property type="match status" value="1"/>
</dbReference>
<gene>
    <name evidence="4" type="ORF">B7R76_04745</name>
</gene>
<evidence type="ECO:0000313" key="5">
    <source>
        <dbReference type="Proteomes" id="UP000236394"/>
    </source>
</evidence>
<dbReference type="InterPro" id="IPR039532">
    <property type="entry name" value="TetR_C_Firmicutes"/>
</dbReference>
<dbReference type="Proteomes" id="UP000236394">
    <property type="component" value="Unassembled WGS sequence"/>
</dbReference>
<comment type="caution">
    <text evidence="4">The sequence shown here is derived from an EMBL/GenBank/DDBJ whole genome shotgun (WGS) entry which is preliminary data.</text>
</comment>
<dbReference type="EMBL" id="NBZD01000002">
    <property type="protein sequence ID" value="PNH18867.1"/>
    <property type="molecule type" value="Genomic_DNA"/>
</dbReference>
<organism evidence="4 5">
    <name type="scientific">Mageeibacillus indolicus</name>
    <dbReference type="NCBI Taxonomy" id="884684"/>
    <lineage>
        <taxon>Bacteria</taxon>
        <taxon>Bacillati</taxon>
        <taxon>Bacillota</taxon>
        <taxon>Clostridia</taxon>
        <taxon>Eubacteriales</taxon>
        <taxon>Oscillospiraceae</taxon>
        <taxon>Mageeibacillus</taxon>
    </lineage>
</organism>
<dbReference type="AlphaFoldDB" id="A0A2J8B260"/>
<proteinExistence type="predicted"/>
<feature type="domain" description="HTH tetR-type" evidence="3">
    <location>
        <begin position="4"/>
        <end position="64"/>
    </location>
</feature>
<dbReference type="PROSITE" id="PS50977">
    <property type="entry name" value="HTH_TETR_2"/>
    <property type="match status" value="1"/>
</dbReference>
<dbReference type="PANTHER" id="PTHR43479">
    <property type="entry name" value="ACREF/ENVCD OPERON REPRESSOR-RELATED"/>
    <property type="match status" value="1"/>
</dbReference>